<feature type="chain" id="PRO_5039892835" evidence="2">
    <location>
        <begin position="23"/>
        <end position="97"/>
    </location>
</feature>
<evidence type="ECO:0000256" key="1">
    <source>
        <dbReference type="ARBA" id="ARBA00022514"/>
    </source>
</evidence>
<proteinExistence type="predicted"/>
<accession>A0A9F2RAQ9</accession>
<evidence type="ECO:0000259" key="3">
    <source>
        <dbReference type="Pfam" id="PF00048"/>
    </source>
</evidence>
<organism evidence="4 5">
    <name type="scientific">Python bivittatus</name>
    <name type="common">Burmese python</name>
    <name type="synonym">Python molurus bivittatus</name>
    <dbReference type="NCBI Taxonomy" id="176946"/>
    <lineage>
        <taxon>Eukaryota</taxon>
        <taxon>Metazoa</taxon>
        <taxon>Chordata</taxon>
        <taxon>Craniata</taxon>
        <taxon>Vertebrata</taxon>
        <taxon>Euteleostomi</taxon>
        <taxon>Lepidosauria</taxon>
        <taxon>Squamata</taxon>
        <taxon>Bifurcata</taxon>
        <taxon>Unidentata</taxon>
        <taxon>Episquamata</taxon>
        <taxon>Toxicofera</taxon>
        <taxon>Serpentes</taxon>
        <taxon>Henophidia</taxon>
        <taxon>Pythonidae</taxon>
        <taxon>Python</taxon>
    </lineage>
</organism>
<sequence length="97" mass="11103">MINKTFLAVLVLLASCVVLMQGMPTSIRERCLCRRQFPSVNMELVATVQYHKSTGSCGQEELLVIFKNGGRRRCLNIHLRQGRRIKEAIMKKNNARK</sequence>
<keyword evidence="1" id="KW-0202">Cytokine</keyword>
<dbReference type="Gene3D" id="2.40.50.40">
    <property type="match status" value="1"/>
</dbReference>
<dbReference type="InterPro" id="IPR001811">
    <property type="entry name" value="Chemokine_IL8-like_dom"/>
</dbReference>
<feature type="domain" description="Chemokine interleukin-8-like" evidence="3">
    <location>
        <begin position="29"/>
        <end position="85"/>
    </location>
</feature>
<keyword evidence="2" id="KW-0732">Signal</keyword>
<dbReference type="GO" id="GO:0006955">
    <property type="term" value="P:immune response"/>
    <property type="evidence" value="ECO:0007669"/>
    <property type="project" value="InterPro"/>
</dbReference>
<dbReference type="OMA" id="VATVEYH"/>
<dbReference type="RefSeq" id="XP_007441314.1">
    <property type="nucleotide sequence ID" value="XM_007441252.3"/>
</dbReference>
<dbReference type="GO" id="GO:0008009">
    <property type="term" value="F:chemokine activity"/>
    <property type="evidence" value="ECO:0007669"/>
    <property type="project" value="InterPro"/>
</dbReference>
<dbReference type="AlphaFoldDB" id="A0A9F2RAQ9"/>
<keyword evidence="4" id="KW-1185">Reference proteome</keyword>
<dbReference type="InterPro" id="IPR036048">
    <property type="entry name" value="Interleukin_8-like_sf"/>
</dbReference>
<dbReference type="GO" id="GO:0005615">
    <property type="term" value="C:extracellular space"/>
    <property type="evidence" value="ECO:0007669"/>
    <property type="project" value="UniProtKB-KW"/>
</dbReference>
<dbReference type="Proteomes" id="UP000695026">
    <property type="component" value="Unplaced"/>
</dbReference>
<reference evidence="5" key="1">
    <citation type="submission" date="2025-08" db="UniProtKB">
        <authorList>
            <consortium name="RefSeq"/>
        </authorList>
    </citation>
    <scope>IDENTIFICATION</scope>
    <source>
        <tissue evidence="5">Liver</tissue>
    </source>
</reference>
<dbReference type="GeneID" id="103067044"/>
<evidence type="ECO:0000256" key="2">
    <source>
        <dbReference type="SAM" id="SignalP"/>
    </source>
</evidence>
<dbReference type="PROSITE" id="PS51257">
    <property type="entry name" value="PROKAR_LIPOPROTEIN"/>
    <property type="match status" value="1"/>
</dbReference>
<feature type="signal peptide" evidence="2">
    <location>
        <begin position="1"/>
        <end position="22"/>
    </location>
</feature>
<name>A0A9F2RAQ9_PYTBI</name>
<dbReference type="KEGG" id="pbi:103067044"/>
<dbReference type="Pfam" id="PF00048">
    <property type="entry name" value="IL8"/>
    <property type="match status" value="1"/>
</dbReference>
<protein>
    <submittedName>
        <fullName evidence="5">C-X-C motif chemokine 11-1-like</fullName>
    </submittedName>
</protein>
<dbReference type="OrthoDB" id="8872899at2759"/>
<gene>
    <name evidence="5" type="primary">LOC103067044</name>
</gene>
<dbReference type="SUPFAM" id="SSF54117">
    <property type="entry name" value="Interleukin 8-like chemokines"/>
    <property type="match status" value="1"/>
</dbReference>
<evidence type="ECO:0000313" key="5">
    <source>
        <dbReference type="RefSeq" id="XP_007441314.1"/>
    </source>
</evidence>
<evidence type="ECO:0000313" key="4">
    <source>
        <dbReference type="Proteomes" id="UP000695026"/>
    </source>
</evidence>